<dbReference type="GO" id="GO:0015629">
    <property type="term" value="C:actin cytoskeleton"/>
    <property type="evidence" value="ECO:0007669"/>
    <property type="project" value="TreeGrafter"/>
</dbReference>
<evidence type="ECO:0000313" key="11">
    <source>
        <dbReference type="EMBL" id="PNF37694.1"/>
    </source>
</evidence>
<gene>
    <name evidence="11" type="ORF">B7P43_G11456</name>
</gene>
<evidence type="ECO:0000256" key="2">
    <source>
        <dbReference type="ARBA" id="ARBA00008418"/>
    </source>
</evidence>
<dbReference type="PANTHER" id="PTHR11977">
    <property type="entry name" value="VILLIN"/>
    <property type="match status" value="1"/>
</dbReference>
<dbReference type="GO" id="GO:0051015">
    <property type="term" value="F:actin filament binding"/>
    <property type="evidence" value="ECO:0007669"/>
    <property type="project" value="InterPro"/>
</dbReference>
<dbReference type="GO" id="GO:0008154">
    <property type="term" value="P:actin polymerization or depolymerization"/>
    <property type="evidence" value="ECO:0007669"/>
    <property type="project" value="TreeGrafter"/>
</dbReference>
<evidence type="ECO:0000256" key="3">
    <source>
        <dbReference type="ARBA" id="ARBA00022467"/>
    </source>
</evidence>
<dbReference type="PANTHER" id="PTHR11977:SF123">
    <property type="entry name" value="GELSOLIN"/>
    <property type="match status" value="1"/>
</dbReference>
<dbReference type="OrthoDB" id="6375767at2759"/>
<keyword evidence="7" id="KW-0009">Actin-binding</keyword>
<dbReference type="InterPro" id="IPR029006">
    <property type="entry name" value="ADF-H/Gelsolin-like_dom_sf"/>
</dbReference>
<feature type="domain" description="Gelsolin-like" evidence="10">
    <location>
        <begin position="475"/>
        <end position="557"/>
    </location>
</feature>
<dbReference type="CDD" id="cd11290">
    <property type="entry name" value="gelsolin_S1_like"/>
    <property type="match status" value="1"/>
</dbReference>
<proteinExistence type="inferred from homology"/>
<feature type="domain" description="Gelsolin-like" evidence="10">
    <location>
        <begin position="86"/>
        <end position="167"/>
    </location>
</feature>
<dbReference type="GO" id="GO:0051016">
    <property type="term" value="P:barbed-end actin filament capping"/>
    <property type="evidence" value="ECO:0007669"/>
    <property type="project" value="TreeGrafter"/>
</dbReference>
<dbReference type="CDD" id="cd11288">
    <property type="entry name" value="gelsolin_S5_like"/>
    <property type="match status" value="1"/>
</dbReference>
<keyword evidence="4" id="KW-0963">Cytoplasm</keyword>
<keyword evidence="12" id="KW-1185">Reference proteome</keyword>
<dbReference type="Proteomes" id="UP000235965">
    <property type="component" value="Unassembled WGS sequence"/>
</dbReference>
<comment type="similarity">
    <text evidence="2">Belongs to the villin/gelsolin family.</text>
</comment>
<dbReference type="FunFam" id="3.40.20.10:FF:000005">
    <property type="entry name" value="Gelsolin"/>
    <property type="match status" value="1"/>
</dbReference>
<dbReference type="EMBL" id="NEVH01006578">
    <property type="protein sequence ID" value="PNF37694.1"/>
    <property type="molecule type" value="Genomic_DNA"/>
</dbReference>
<dbReference type="InterPro" id="IPR007123">
    <property type="entry name" value="Gelsolin-like_dom"/>
</dbReference>
<evidence type="ECO:0000256" key="5">
    <source>
        <dbReference type="ARBA" id="ARBA00022737"/>
    </source>
</evidence>
<evidence type="ECO:0000259" key="10">
    <source>
        <dbReference type="Pfam" id="PF00626"/>
    </source>
</evidence>
<sequence>MKMAPSRRFCTSCTNERTEVCDVTENASVICSASARCVSSVSCLSGGGSKRVIAEYLLLRAVSIMYPAFEDAGKEPGLLIWRIENFEAVPYPKENYGKFYSGDSYIILFTKKNGSDFSWDIHFWLGSDTAQDEAGAAAILSVELDDSLGGAPVQHREVQEHESQLFLSHFKSGIRYLPGGVASGFHHVDPDAVEKKLFQVKGKRNVRVRQVNLSAAAMNKGDCFILDAGKQIFVYVGQKSKKTERLKAISAANQIRDQDHAGRAEVHIIDEYSSQPETCRFFEELGSGSPDEVADETVGGDDAEFEKKQEAVVVLYRVSDSSGEVTVDKVAEKPLHQDMLKSTDCYILDTVTSGIFVWIGKHCTKDEKVEAMKLAQKFLATNNYPVWTKIQRIVEDGEPSAFKQYFSGWREAEDQIGLGRVFTLEQIAASMPEPDFDPSSLHAGKLRSLAKSGGKAFGFMPDDGSGNVEIFRIENFELTPVDPATYGMFFGGDSYVIKYTYEKNGRQNYVIYFWQGQDSTQDERTASAVHTVQMDSKLGGRAVQVRVTQGHEPRHFLRIFKGKMVVFLGGKASGFRNLRDHDTYDADGTRLFQVRGTCPDDVRAVQVREVPSSLNSDDVFILETPNASYLWIGKGANDEEKEMAQTAVHLLDPVHAPITVNEGDEPSEFWSSLGGEGEYKKGYDGRGRPLLVPRLFHCHVSPAGKLQVEEITHFKQEDLDEDDVMVLDSGDEIYVWFGNKASEDERQMGLKMAEEYLKSDPTDRSHELTPIFTLKQGDEPVSFTSLFPSWNASLWESLPSYEDMKNKVAAENATIRTE</sequence>
<dbReference type="CDD" id="cd11292">
    <property type="entry name" value="gelsolin_S3_like"/>
    <property type="match status" value="1"/>
</dbReference>
<dbReference type="Gene3D" id="3.40.20.10">
    <property type="entry name" value="Severin"/>
    <property type="match status" value="6"/>
</dbReference>
<comment type="subcellular location">
    <subcellularLocation>
        <location evidence="1">Cytoplasm</location>
        <location evidence="1">Cytoskeleton</location>
    </subcellularLocation>
</comment>
<comment type="caution">
    <text evidence="11">The sequence shown here is derived from an EMBL/GenBank/DDBJ whole genome shotgun (WGS) entry which is preliminary data.</text>
</comment>
<evidence type="ECO:0000256" key="7">
    <source>
        <dbReference type="ARBA" id="ARBA00023203"/>
    </source>
</evidence>
<organism evidence="11 12">
    <name type="scientific">Cryptotermes secundus</name>
    <dbReference type="NCBI Taxonomy" id="105785"/>
    <lineage>
        <taxon>Eukaryota</taxon>
        <taxon>Metazoa</taxon>
        <taxon>Ecdysozoa</taxon>
        <taxon>Arthropoda</taxon>
        <taxon>Hexapoda</taxon>
        <taxon>Insecta</taxon>
        <taxon>Pterygota</taxon>
        <taxon>Neoptera</taxon>
        <taxon>Polyneoptera</taxon>
        <taxon>Dictyoptera</taxon>
        <taxon>Blattodea</taxon>
        <taxon>Blattoidea</taxon>
        <taxon>Termitoidae</taxon>
        <taxon>Kalotermitidae</taxon>
        <taxon>Cryptotermitinae</taxon>
        <taxon>Cryptotermes</taxon>
    </lineage>
</organism>
<dbReference type="SUPFAM" id="SSF55753">
    <property type="entry name" value="Actin depolymerizing proteins"/>
    <property type="match status" value="6"/>
</dbReference>
<keyword evidence="3" id="KW-0117">Actin capping</keyword>
<dbReference type="GO" id="GO:0005546">
    <property type="term" value="F:phosphatidylinositol-4,5-bisphosphate binding"/>
    <property type="evidence" value="ECO:0007669"/>
    <property type="project" value="TreeGrafter"/>
</dbReference>
<keyword evidence="5" id="KW-0677">Repeat</keyword>
<feature type="domain" description="Gelsolin-like" evidence="10">
    <location>
        <begin position="612"/>
        <end position="670"/>
    </location>
</feature>
<feature type="domain" description="Gelsolin-like" evidence="10">
    <location>
        <begin position="205"/>
        <end position="277"/>
    </location>
</feature>
<feature type="domain" description="Gelsolin-like" evidence="10">
    <location>
        <begin position="328"/>
        <end position="402"/>
    </location>
</feature>
<dbReference type="FunFam" id="3.40.20.10:FF:000002">
    <property type="entry name" value="Gelsolin"/>
    <property type="match status" value="1"/>
</dbReference>
<name>A0A2J7RA50_9NEOP</name>
<keyword evidence="8" id="KW-0206">Cytoskeleton</keyword>
<dbReference type="STRING" id="105785.A0A2J7RA50"/>
<dbReference type="FunCoup" id="A0A2J7RA50">
    <property type="interactions" value="25"/>
</dbReference>
<dbReference type="Pfam" id="PF00626">
    <property type="entry name" value="Gelsolin"/>
    <property type="match status" value="6"/>
</dbReference>
<evidence type="ECO:0000256" key="8">
    <source>
        <dbReference type="ARBA" id="ARBA00023212"/>
    </source>
</evidence>
<dbReference type="CDD" id="cd11293">
    <property type="entry name" value="gelsolin_S4_like"/>
    <property type="match status" value="1"/>
</dbReference>
<keyword evidence="6" id="KW-0106">Calcium</keyword>
<dbReference type="CDD" id="cd11291">
    <property type="entry name" value="gelsolin_S6_like"/>
    <property type="match status" value="1"/>
</dbReference>
<dbReference type="CDD" id="cd11289">
    <property type="entry name" value="gelsolin_S2_like"/>
    <property type="match status" value="1"/>
</dbReference>
<dbReference type="AlphaFoldDB" id="A0A2J7RA50"/>
<evidence type="ECO:0000256" key="6">
    <source>
        <dbReference type="ARBA" id="ARBA00022837"/>
    </source>
</evidence>
<dbReference type="GO" id="GO:0051014">
    <property type="term" value="P:actin filament severing"/>
    <property type="evidence" value="ECO:0007669"/>
    <property type="project" value="TreeGrafter"/>
</dbReference>
<dbReference type="GO" id="GO:0005737">
    <property type="term" value="C:cytoplasm"/>
    <property type="evidence" value="ECO:0007669"/>
    <property type="project" value="TreeGrafter"/>
</dbReference>
<evidence type="ECO:0000256" key="1">
    <source>
        <dbReference type="ARBA" id="ARBA00004245"/>
    </source>
</evidence>
<accession>A0A2J7RA50</accession>
<evidence type="ECO:0000313" key="12">
    <source>
        <dbReference type="Proteomes" id="UP000235965"/>
    </source>
</evidence>
<dbReference type="SMART" id="SM00262">
    <property type="entry name" value="GEL"/>
    <property type="match status" value="6"/>
</dbReference>
<reference evidence="11 12" key="1">
    <citation type="submission" date="2017-12" db="EMBL/GenBank/DDBJ databases">
        <title>Hemimetabolous genomes reveal molecular basis of termite eusociality.</title>
        <authorList>
            <person name="Harrison M.C."/>
            <person name="Jongepier E."/>
            <person name="Robertson H.M."/>
            <person name="Arning N."/>
            <person name="Bitard-Feildel T."/>
            <person name="Chao H."/>
            <person name="Childers C.P."/>
            <person name="Dinh H."/>
            <person name="Doddapaneni H."/>
            <person name="Dugan S."/>
            <person name="Gowin J."/>
            <person name="Greiner C."/>
            <person name="Han Y."/>
            <person name="Hu H."/>
            <person name="Hughes D.S.T."/>
            <person name="Huylmans A.-K."/>
            <person name="Kemena C."/>
            <person name="Kremer L.P.M."/>
            <person name="Lee S.L."/>
            <person name="Lopez-Ezquerra A."/>
            <person name="Mallet L."/>
            <person name="Monroy-Kuhn J.M."/>
            <person name="Moser A."/>
            <person name="Murali S.C."/>
            <person name="Muzny D.M."/>
            <person name="Otani S."/>
            <person name="Piulachs M.-D."/>
            <person name="Poelchau M."/>
            <person name="Qu J."/>
            <person name="Schaub F."/>
            <person name="Wada-Katsumata A."/>
            <person name="Worley K.C."/>
            <person name="Xie Q."/>
            <person name="Ylla G."/>
            <person name="Poulsen M."/>
            <person name="Gibbs R.A."/>
            <person name="Schal C."/>
            <person name="Richards S."/>
            <person name="Belles X."/>
            <person name="Korb J."/>
            <person name="Bornberg-Bauer E."/>
        </authorList>
    </citation>
    <scope>NUCLEOTIDE SEQUENCE [LARGE SCALE GENOMIC DNA]</scope>
    <source>
        <tissue evidence="11">Whole body</tissue>
    </source>
</reference>
<dbReference type="InterPro" id="IPR007122">
    <property type="entry name" value="Villin/Gelsolin"/>
</dbReference>
<evidence type="ECO:0000256" key="4">
    <source>
        <dbReference type="ARBA" id="ARBA00022490"/>
    </source>
</evidence>
<feature type="domain" description="Gelsolin-like" evidence="10">
    <location>
        <begin position="710"/>
        <end position="783"/>
    </location>
</feature>
<evidence type="ECO:0000256" key="9">
    <source>
        <dbReference type="ARBA" id="ARBA00055420"/>
    </source>
</evidence>
<protein>
    <submittedName>
        <fullName evidence="11">Gelsolin, cytoplasmic</fullName>
    </submittedName>
</protein>
<dbReference type="FunFam" id="3.40.20.10:FF:000001">
    <property type="entry name" value="Gelsolin"/>
    <property type="match status" value="1"/>
</dbReference>
<dbReference type="PRINTS" id="PR00597">
    <property type="entry name" value="GELSOLIN"/>
</dbReference>
<dbReference type="InParanoid" id="A0A2J7RA50"/>
<comment type="function">
    <text evidence="9">Calcium-regulated, actin-modulating protein that binds to the plus (or barbed) ends of actin monomers or filaments, preventing monomer exchange (end-blocking or capping). It can promote the assembly of monomers into filaments (nucleation) as well as sever filaments already formed.</text>
</comment>